<feature type="compositionally biased region" description="Low complexity" evidence="5">
    <location>
        <begin position="577"/>
        <end position="595"/>
    </location>
</feature>
<dbReference type="InterPro" id="IPR019160">
    <property type="entry name" value="Sec3_CC"/>
</dbReference>
<sequence>MSANNGMPSRPPQQPNGAAIRRPGQDPRSASGAQSPGSQASTVTSPQSLSRAAIYEDAKRRIVESLFSKIDEQGDLAESYITHLRVEEDAAYPQSPPPPDSPPSNKKPRVIILAVKKTGRVRLHKARENANGSFSIGKTWNIDDLTAIESFTNATPRNAEEQQRKDWAGSVGFIVTITKQYYWQATTSTEKEYFIASLLKVYRKYTGGRVPQLSGFSNQELEKMQELFAQGPHRSGGPSPVPSSQSRPSTGPGQGPPRPAQPGSPIGPMGRGQPLDPQRMQRGPPPLGQGPPFQGPPGAPGNRARPPVDGDGRPYPQPRGPPGPGQGPPSAYRGPSGPLRPRPSQDRDLRKPPSREQLRPSHSPNPASSIASSQRLTPQSSHSEMAPPRSLTPDDSSISSKTPSVPSQQSPRNQYPFQGSSEDTPHNGIPRVDGASISSSTMNMWKPSGLSSEARREPSPKAFPSTESIASRPPTSQSTAGSTSTQNEQFREEPPKPMPPPERKRPPLLDPNGSQRSFDSGFVSRDPSAPFSSPMTIRGSKEALSDRPSNDSAQDLTTQMPGGFFPSSTSLDVAESPAAPSVPTVTDAATPVVASEPKVEAPEPQLPAPEPVLSPPIRPPSPKPEDEARPGLGPMINQKANKNVADAIRKAATAYGAFKPRAGGAGDRLRAAKEAPASSEPDGITGVVPAPGLVRAMTDDSIKGPPTDQERSVEPSAATEDVPEVKVTSPVSPGPTSDKPVEDGTVPTPTRSPSPRIAKQKADSPELRRQRRRSNSQIKSLSNLGVDSALLDGRGLEFESILSDFGWGSSVLQARKLEVMEADLRRELGRVEAGSWLDHLDRKDDRVEAIDKMLDKAIAECDELEGLLTLYGVELSSLNDDIAFIEAQSQGLQVQTANQKLLQTELQTLVDTISISPGQLEALRRAPIGKTDGLEAIESSLLLLYKAMITIDPKIRQANRSSTSLDHSIGSSELSTMRALQEKRDRYLSESTLFLSRLEQFMDMTFGAAFMNTKDALSRPDPLKSPTKLEVGVHDLARNTLWQYSPILLFAKEIDVLSWEALIRMYQSRARALYQEELRENISAWQKTARKPTGEEQELLFTSQEKDTESLSTTARKLTVKRSQTLARSLRSASNEKEVIRDKKQDGRLHPFEIYSGVLDEAIPLVFTEQNFIVDFFHATSSENLDFAEAVTSTPVSARRGTNLYARKLFEPDRAMAKRVVDVMDDLYSFWPADLSNLIEWAIKSDPLQGVGILASLERHLLKLEETNQDFLTRTLQGLHTRLSGLFTRFVDEQIRAIEDTKVKIKKRKGVIAFVRTFPHFSATIENMLATASAAGATPTQTSIDYDDPKPGNLDVRQAVDAAYTRINKAMFESLKVIAKESPAVMAGAAQGLHDPEDKEALNYHILLIENMNHYVEEVDERDDAVLAEWRARAKMEMGEHMALYVDAVVRRPLGKLLAFLETTDHLLRALSPSTPPSSLTNRSTHTRPTFRKLLAQHDSKETRRGIDALKKRIDKHFGDADDPGLSRNLVAKVVRECEEFYVEVLRRVGRVGEVLYADGDGGEGKGGEVRLEWGEGDVRGWFRR</sequence>
<accession>A0ABQ9NW32</accession>
<protein>
    <recommendedName>
        <fullName evidence="6">Exocyst complex component Sec3 PIP2-binding N-terminal domain-containing protein</fullName>
    </recommendedName>
</protein>
<keyword evidence="4" id="KW-0175">Coiled coil</keyword>
<feature type="region of interest" description="Disordered" evidence="5">
    <location>
        <begin position="1"/>
        <end position="52"/>
    </location>
</feature>
<feature type="domain" description="Exocyst complex component Sec3 PIP2-binding N-terminal" evidence="6">
    <location>
        <begin position="104"/>
        <end position="205"/>
    </location>
</feature>
<feature type="region of interest" description="Disordered" evidence="5">
    <location>
        <begin position="230"/>
        <end position="641"/>
    </location>
</feature>
<feature type="compositionally biased region" description="Polar residues" evidence="5">
    <location>
        <begin position="360"/>
        <end position="383"/>
    </location>
</feature>
<dbReference type="InterPro" id="IPR028258">
    <property type="entry name" value="Sec3-PIP2_bind"/>
</dbReference>
<evidence type="ECO:0000256" key="4">
    <source>
        <dbReference type="ARBA" id="ARBA00023054"/>
    </source>
</evidence>
<feature type="compositionally biased region" description="Low complexity" evidence="5">
    <location>
        <begin position="29"/>
        <end position="41"/>
    </location>
</feature>
<dbReference type="Proteomes" id="UP001172684">
    <property type="component" value="Unassembled WGS sequence"/>
</dbReference>
<dbReference type="Pfam" id="PF20654">
    <property type="entry name" value="Sec3_C-term"/>
    <property type="match status" value="1"/>
</dbReference>
<comment type="similarity">
    <text evidence="1">Belongs to the SEC3 family.</text>
</comment>
<evidence type="ECO:0000313" key="8">
    <source>
        <dbReference type="Proteomes" id="UP001172684"/>
    </source>
</evidence>
<feature type="compositionally biased region" description="Pro residues" evidence="5">
    <location>
        <begin position="315"/>
        <end position="327"/>
    </location>
</feature>
<dbReference type="EMBL" id="JAPDRL010000018">
    <property type="protein sequence ID" value="KAJ9666615.1"/>
    <property type="molecule type" value="Genomic_DNA"/>
</dbReference>
<dbReference type="Pfam" id="PF09763">
    <property type="entry name" value="Sec3_CC"/>
    <property type="match status" value="1"/>
</dbReference>
<dbReference type="Pfam" id="PF15277">
    <property type="entry name" value="Sec3-PIP2_bind"/>
    <property type="match status" value="1"/>
</dbReference>
<dbReference type="PANTHER" id="PTHR16092:SF14">
    <property type="entry name" value="EXOCYST COMPLEX COMPONENT 1 ISOFORM X1"/>
    <property type="match status" value="1"/>
</dbReference>
<feature type="compositionally biased region" description="Basic and acidic residues" evidence="5">
    <location>
        <begin position="343"/>
        <end position="359"/>
    </location>
</feature>
<dbReference type="PANTHER" id="PTHR16092">
    <property type="entry name" value="SEC3/SYNTAXIN-RELATED"/>
    <property type="match status" value="1"/>
</dbReference>
<feature type="compositionally biased region" description="Basic and acidic residues" evidence="5">
    <location>
        <begin position="697"/>
        <end position="713"/>
    </location>
</feature>
<dbReference type="InterPro" id="IPR048628">
    <property type="entry name" value="Sec3_C"/>
</dbReference>
<dbReference type="SMART" id="SM01313">
    <property type="entry name" value="Sec3-PIP2_bind"/>
    <property type="match status" value="1"/>
</dbReference>
<organism evidence="7 8">
    <name type="scientific">Coniosporium apollinis</name>
    <dbReference type="NCBI Taxonomy" id="61459"/>
    <lineage>
        <taxon>Eukaryota</taxon>
        <taxon>Fungi</taxon>
        <taxon>Dikarya</taxon>
        <taxon>Ascomycota</taxon>
        <taxon>Pezizomycotina</taxon>
        <taxon>Dothideomycetes</taxon>
        <taxon>Dothideomycetes incertae sedis</taxon>
        <taxon>Coniosporium</taxon>
    </lineage>
</organism>
<feature type="compositionally biased region" description="Polar residues" evidence="5">
    <location>
        <begin position="408"/>
        <end position="422"/>
    </location>
</feature>
<dbReference type="Gene3D" id="2.30.29.90">
    <property type="match status" value="1"/>
</dbReference>
<feature type="compositionally biased region" description="Basic and acidic residues" evidence="5">
    <location>
        <begin position="539"/>
        <end position="549"/>
    </location>
</feature>
<name>A0ABQ9NW32_9PEZI</name>
<keyword evidence="8" id="KW-1185">Reference proteome</keyword>
<feature type="compositionally biased region" description="Polar residues" evidence="5">
    <location>
        <begin position="550"/>
        <end position="571"/>
    </location>
</feature>
<evidence type="ECO:0000313" key="7">
    <source>
        <dbReference type="EMBL" id="KAJ9666615.1"/>
    </source>
</evidence>
<feature type="compositionally biased region" description="Pro residues" evidence="5">
    <location>
        <begin position="283"/>
        <end position="299"/>
    </location>
</feature>
<evidence type="ECO:0000256" key="1">
    <source>
        <dbReference type="ARBA" id="ARBA00006518"/>
    </source>
</evidence>
<comment type="caution">
    <text evidence="7">The sequence shown here is derived from an EMBL/GenBank/DDBJ whole genome shotgun (WGS) entry which is preliminary data.</text>
</comment>
<evidence type="ECO:0000256" key="5">
    <source>
        <dbReference type="SAM" id="MobiDB-lite"/>
    </source>
</evidence>
<proteinExistence type="inferred from homology"/>
<feature type="compositionally biased region" description="Low complexity" evidence="5">
    <location>
        <begin position="231"/>
        <end position="251"/>
    </location>
</feature>
<feature type="compositionally biased region" description="Pro residues" evidence="5">
    <location>
        <begin position="604"/>
        <end position="622"/>
    </location>
</feature>
<evidence type="ECO:0000259" key="6">
    <source>
        <dbReference type="SMART" id="SM01313"/>
    </source>
</evidence>
<reference evidence="7" key="1">
    <citation type="submission" date="2022-10" db="EMBL/GenBank/DDBJ databases">
        <title>Culturing micro-colonial fungi from biological soil crusts in the Mojave desert and describing Neophaeococcomyces mojavensis, and introducing the new genera and species Taxawa tesnikishii.</title>
        <authorList>
            <person name="Kurbessoian T."/>
            <person name="Stajich J.E."/>
        </authorList>
    </citation>
    <scope>NUCLEOTIDE SEQUENCE</scope>
    <source>
        <strain evidence="7">TK_1</strain>
    </source>
</reference>
<feature type="compositionally biased region" description="Low complexity" evidence="5">
    <location>
        <begin position="747"/>
        <end position="756"/>
    </location>
</feature>
<evidence type="ECO:0000256" key="2">
    <source>
        <dbReference type="ARBA" id="ARBA00022448"/>
    </source>
</evidence>
<feature type="compositionally biased region" description="Low complexity" evidence="5">
    <location>
        <begin position="393"/>
        <end position="407"/>
    </location>
</feature>
<dbReference type="CDD" id="cd13315">
    <property type="entry name" value="PH_Sec3"/>
    <property type="match status" value="1"/>
</dbReference>
<feature type="compositionally biased region" description="Low complexity" evidence="5">
    <location>
        <begin position="475"/>
        <end position="486"/>
    </location>
</feature>
<feature type="region of interest" description="Disordered" evidence="5">
    <location>
        <begin position="655"/>
        <end position="779"/>
    </location>
</feature>
<keyword evidence="3" id="KW-0268">Exocytosis</keyword>
<feature type="compositionally biased region" description="Basic and acidic residues" evidence="5">
    <location>
        <begin position="489"/>
        <end position="507"/>
    </location>
</feature>
<evidence type="ECO:0000256" key="3">
    <source>
        <dbReference type="ARBA" id="ARBA00022483"/>
    </source>
</evidence>
<keyword evidence="2" id="KW-0813">Transport</keyword>
<gene>
    <name evidence="7" type="ORF">H2201_003274</name>
</gene>